<gene>
    <name evidence="3" type="ORF">BSTOLATCC_MIC34153</name>
</gene>
<evidence type="ECO:0000256" key="2">
    <source>
        <dbReference type="SAM" id="MobiDB-lite"/>
    </source>
</evidence>
<organism evidence="3 4">
    <name type="scientific">Blepharisma stoltei</name>
    <dbReference type="NCBI Taxonomy" id="1481888"/>
    <lineage>
        <taxon>Eukaryota</taxon>
        <taxon>Sar</taxon>
        <taxon>Alveolata</taxon>
        <taxon>Ciliophora</taxon>
        <taxon>Postciliodesmatophora</taxon>
        <taxon>Heterotrichea</taxon>
        <taxon>Heterotrichida</taxon>
        <taxon>Blepharismidae</taxon>
        <taxon>Blepharisma</taxon>
    </lineage>
</organism>
<keyword evidence="1" id="KW-0175">Coiled coil</keyword>
<protein>
    <submittedName>
        <fullName evidence="3">Uncharacterized protein</fullName>
    </submittedName>
</protein>
<dbReference type="Proteomes" id="UP001162131">
    <property type="component" value="Unassembled WGS sequence"/>
</dbReference>
<sequence>MNKKIKQSHAKGLNLARALSNPEIYTNVQPSASKRSPSTWSIDTITPDTTPTSKGPTKPVHILNLQIPVNISPTSKCKSTRTPKVCELNFHKSNRILQKETTTTRNKVTSEYSKTEEILRVKEQNSMLQKTILELMGEIEKTKKESEKMKDDEKRMKELTSLIKKIAKENEELKKKGKIVGKTKRHIEEMMDGFKEQFSKYLSARESEG</sequence>
<feature type="compositionally biased region" description="Polar residues" evidence="2">
    <location>
        <begin position="27"/>
        <end position="40"/>
    </location>
</feature>
<dbReference type="InterPro" id="IPR027417">
    <property type="entry name" value="P-loop_NTPase"/>
</dbReference>
<dbReference type="Gene3D" id="3.40.50.300">
    <property type="entry name" value="P-loop containing nucleotide triphosphate hydrolases"/>
    <property type="match status" value="1"/>
</dbReference>
<evidence type="ECO:0000313" key="4">
    <source>
        <dbReference type="Proteomes" id="UP001162131"/>
    </source>
</evidence>
<keyword evidence="4" id="KW-1185">Reference proteome</keyword>
<comment type="caution">
    <text evidence="3">The sequence shown here is derived from an EMBL/GenBank/DDBJ whole genome shotgun (WGS) entry which is preliminary data.</text>
</comment>
<accession>A0AAU9JRJ5</accession>
<feature type="compositionally biased region" description="Low complexity" evidence="2">
    <location>
        <begin position="41"/>
        <end position="53"/>
    </location>
</feature>
<feature type="coiled-coil region" evidence="1">
    <location>
        <begin position="125"/>
        <end position="176"/>
    </location>
</feature>
<evidence type="ECO:0000256" key="1">
    <source>
        <dbReference type="SAM" id="Coils"/>
    </source>
</evidence>
<feature type="region of interest" description="Disordered" evidence="2">
    <location>
        <begin position="1"/>
        <end position="20"/>
    </location>
</feature>
<dbReference type="AlphaFoldDB" id="A0AAU9JRJ5"/>
<feature type="region of interest" description="Disordered" evidence="2">
    <location>
        <begin position="27"/>
        <end position="59"/>
    </location>
</feature>
<proteinExistence type="predicted"/>
<reference evidence="3" key="1">
    <citation type="submission" date="2021-09" db="EMBL/GenBank/DDBJ databases">
        <authorList>
            <consortium name="AG Swart"/>
            <person name="Singh M."/>
            <person name="Singh A."/>
            <person name="Seah K."/>
            <person name="Emmerich C."/>
        </authorList>
    </citation>
    <scope>NUCLEOTIDE SEQUENCE</scope>
    <source>
        <strain evidence="3">ATCC30299</strain>
    </source>
</reference>
<name>A0AAU9JRJ5_9CILI</name>
<evidence type="ECO:0000313" key="3">
    <source>
        <dbReference type="EMBL" id="CAG9323504.1"/>
    </source>
</evidence>
<dbReference type="EMBL" id="CAJZBQ010000034">
    <property type="protein sequence ID" value="CAG9323504.1"/>
    <property type="molecule type" value="Genomic_DNA"/>
</dbReference>